<dbReference type="InterPro" id="IPR007860">
    <property type="entry name" value="DNA_mmatch_repair_MutS_con_dom"/>
</dbReference>
<dbReference type="Pfam" id="PF00488">
    <property type="entry name" value="MutS_V"/>
    <property type="match status" value="1"/>
</dbReference>
<dbReference type="PANTHER" id="PTHR11361:SF34">
    <property type="entry name" value="DNA MISMATCH REPAIR PROTEIN MSH1, MITOCHONDRIAL"/>
    <property type="match status" value="1"/>
</dbReference>
<keyword evidence="3 9" id="KW-0547">Nucleotide-binding</keyword>
<evidence type="ECO:0000256" key="5">
    <source>
        <dbReference type="ARBA" id="ARBA00022840"/>
    </source>
</evidence>
<dbReference type="Gene3D" id="1.10.1420.10">
    <property type="match status" value="2"/>
</dbReference>
<evidence type="ECO:0000259" key="11">
    <source>
        <dbReference type="PROSITE" id="PS00486"/>
    </source>
</evidence>
<evidence type="ECO:0000256" key="7">
    <source>
        <dbReference type="ARBA" id="ARBA00023204"/>
    </source>
</evidence>
<dbReference type="Pfam" id="PF05190">
    <property type="entry name" value="MutS_IV"/>
    <property type="match status" value="1"/>
</dbReference>
<evidence type="ECO:0000313" key="12">
    <source>
        <dbReference type="EMBL" id="HIV85514.1"/>
    </source>
</evidence>
<dbReference type="Pfam" id="PF01624">
    <property type="entry name" value="MutS_I"/>
    <property type="match status" value="1"/>
</dbReference>
<dbReference type="Gene3D" id="3.40.50.300">
    <property type="entry name" value="P-loop containing nucleotide triphosphate hydrolases"/>
    <property type="match status" value="1"/>
</dbReference>
<dbReference type="PROSITE" id="PS00486">
    <property type="entry name" value="DNA_MISMATCH_REPAIR_2"/>
    <property type="match status" value="1"/>
</dbReference>
<feature type="domain" description="DNA mismatch repair proteins mutS family" evidence="11">
    <location>
        <begin position="700"/>
        <end position="716"/>
    </location>
</feature>
<dbReference type="PANTHER" id="PTHR11361">
    <property type="entry name" value="DNA MISMATCH REPAIR PROTEIN MUTS FAMILY MEMBER"/>
    <property type="match status" value="1"/>
</dbReference>
<comment type="function">
    <text evidence="8 9">This protein is involved in the repair of mismatches in DNA. It is possible that it carries out the mismatch recognition step. This protein has a weak ATPase activity.</text>
</comment>
<dbReference type="InterPro" id="IPR016151">
    <property type="entry name" value="DNA_mismatch_repair_MutS_N"/>
</dbReference>
<dbReference type="NCBIfam" id="TIGR01070">
    <property type="entry name" value="mutS1"/>
    <property type="match status" value="1"/>
</dbReference>
<dbReference type="EMBL" id="DXIJ01000034">
    <property type="protein sequence ID" value="HIV85514.1"/>
    <property type="molecule type" value="Genomic_DNA"/>
</dbReference>
<dbReference type="GO" id="GO:0005524">
    <property type="term" value="F:ATP binding"/>
    <property type="evidence" value="ECO:0007669"/>
    <property type="project" value="UniProtKB-UniRule"/>
</dbReference>
<reference evidence="12" key="1">
    <citation type="journal article" date="2021" name="PeerJ">
        <title>Extensive microbial diversity within the chicken gut microbiome revealed by metagenomics and culture.</title>
        <authorList>
            <person name="Gilroy R."/>
            <person name="Ravi A."/>
            <person name="Getino M."/>
            <person name="Pursley I."/>
            <person name="Horton D.L."/>
            <person name="Alikhan N.F."/>
            <person name="Baker D."/>
            <person name="Gharbi K."/>
            <person name="Hall N."/>
            <person name="Watson M."/>
            <person name="Adriaenssens E.M."/>
            <person name="Foster-Nyarko E."/>
            <person name="Jarju S."/>
            <person name="Secka A."/>
            <person name="Antonio M."/>
            <person name="Oren A."/>
            <person name="Chaudhuri R.R."/>
            <person name="La Ragione R."/>
            <person name="Hildebrand F."/>
            <person name="Pallen M.J."/>
        </authorList>
    </citation>
    <scope>NUCLEOTIDE SEQUENCE</scope>
    <source>
        <strain evidence="12">5790</strain>
    </source>
</reference>
<dbReference type="HAMAP" id="MF_00096">
    <property type="entry name" value="MutS"/>
    <property type="match status" value="1"/>
</dbReference>
<dbReference type="SUPFAM" id="SSF52540">
    <property type="entry name" value="P-loop containing nucleoside triphosphate hydrolases"/>
    <property type="match status" value="1"/>
</dbReference>
<dbReference type="Pfam" id="PF05188">
    <property type="entry name" value="MutS_II"/>
    <property type="match status" value="1"/>
</dbReference>
<protein>
    <recommendedName>
        <fullName evidence="2 9">DNA mismatch repair protein MutS</fullName>
    </recommendedName>
</protein>
<dbReference type="Pfam" id="PF05192">
    <property type="entry name" value="MutS_III"/>
    <property type="match status" value="1"/>
</dbReference>
<dbReference type="Gene3D" id="3.30.420.110">
    <property type="entry name" value="MutS, connector domain"/>
    <property type="match status" value="1"/>
</dbReference>
<dbReference type="InterPro" id="IPR017261">
    <property type="entry name" value="DNA_mismatch_repair_MutS/MSH"/>
</dbReference>
<dbReference type="NCBIfam" id="NF003810">
    <property type="entry name" value="PRK05399.1"/>
    <property type="match status" value="1"/>
</dbReference>
<comment type="caution">
    <text evidence="12">The sequence shown here is derived from an EMBL/GenBank/DDBJ whole genome shotgun (WGS) entry which is preliminary data.</text>
</comment>
<dbReference type="InterPro" id="IPR027417">
    <property type="entry name" value="P-loop_NTPase"/>
</dbReference>
<keyword evidence="5 9" id="KW-0067">ATP-binding</keyword>
<dbReference type="SMART" id="SM00534">
    <property type="entry name" value="MUTSac"/>
    <property type="match status" value="1"/>
</dbReference>
<dbReference type="AlphaFoldDB" id="A0A9D1PRG7"/>
<evidence type="ECO:0000256" key="8">
    <source>
        <dbReference type="ARBA" id="ARBA00024647"/>
    </source>
</evidence>
<accession>A0A9D1PRG7</accession>
<dbReference type="InterPro" id="IPR000432">
    <property type="entry name" value="DNA_mismatch_repair_MutS_C"/>
</dbReference>
<dbReference type="InterPro" id="IPR036187">
    <property type="entry name" value="DNA_mismatch_repair_MutS_sf"/>
</dbReference>
<evidence type="ECO:0000256" key="3">
    <source>
        <dbReference type="ARBA" id="ARBA00022741"/>
    </source>
</evidence>
<proteinExistence type="inferred from homology"/>
<dbReference type="GO" id="GO:0140664">
    <property type="term" value="F:ATP-dependent DNA damage sensor activity"/>
    <property type="evidence" value="ECO:0007669"/>
    <property type="project" value="InterPro"/>
</dbReference>
<dbReference type="InterPro" id="IPR007695">
    <property type="entry name" value="DNA_mismatch_repair_MutS-lik_N"/>
</dbReference>
<evidence type="ECO:0000256" key="9">
    <source>
        <dbReference type="HAMAP-Rule" id="MF_00096"/>
    </source>
</evidence>
<evidence type="ECO:0000256" key="10">
    <source>
        <dbReference type="RuleBase" id="RU003756"/>
    </source>
</evidence>
<organism evidence="12 13">
    <name type="scientific">Candidatus Monoglobus merdigallinarum</name>
    <dbReference type="NCBI Taxonomy" id="2838698"/>
    <lineage>
        <taxon>Bacteria</taxon>
        <taxon>Bacillati</taxon>
        <taxon>Bacillota</taxon>
        <taxon>Clostridia</taxon>
        <taxon>Monoglobales</taxon>
        <taxon>Monoglobaceae</taxon>
        <taxon>Monoglobus</taxon>
    </lineage>
</organism>
<dbReference type="Proteomes" id="UP000824162">
    <property type="component" value="Unassembled WGS sequence"/>
</dbReference>
<dbReference type="InterPro" id="IPR007861">
    <property type="entry name" value="DNA_mismatch_repair_MutS_clamp"/>
</dbReference>
<dbReference type="InterPro" id="IPR045076">
    <property type="entry name" value="MutS"/>
</dbReference>
<dbReference type="PIRSF" id="PIRSF037677">
    <property type="entry name" value="DNA_mis_repair_Msh6"/>
    <property type="match status" value="1"/>
</dbReference>
<dbReference type="CDD" id="cd03284">
    <property type="entry name" value="ABC_MutS1"/>
    <property type="match status" value="1"/>
</dbReference>
<dbReference type="GO" id="GO:0006298">
    <property type="term" value="P:mismatch repair"/>
    <property type="evidence" value="ECO:0007669"/>
    <property type="project" value="UniProtKB-UniRule"/>
</dbReference>
<dbReference type="InterPro" id="IPR005748">
    <property type="entry name" value="DNA_mismatch_repair_MutS"/>
</dbReference>
<keyword evidence="6 9" id="KW-0238">DNA-binding</keyword>
<sequence length="881" mass="97984">MVIDRNKLTPMMTQYFSVKDKYSDCILMYRLGDFYEMFFEDALTASKVLEIALTGRSCGLPERAPMCGVPFHSVDSYVVKLVEAGYSVAICEQTEDPSAAKGIVSREVVRIVTPGTIMNSEALDELKNNYLCSVYKSGAGIGLAFADITTGEIYAGEYIGDESSNMVVDALVRFMPKETVMNLMAYEDSRLVDYIKNRCGSFVRNYYDWAFSEQRAAENISETFGAGSPQELGFETGLAACALSGAVEFLKETQKTELSNIKTVEALTQQGTMQIDAYSMRNLEIVETIRDRSARGSLLHVLNKTKTAMGGRLMRKMITAPLTNVVAIRDRLYAVSELFSGQLLREEFIDILKGISDIERLATRVAYKTANCHDLLNLKKSFMNLTQFKELLSRCESKLLSSKAARFDALTDLYRLIDGTIDEEAPVTLRNGKMIKKGANEELDKTRDILENGRQWLIDLVDKEKEKSGIKTMKLGYNKVFGYYIEVSRGSAENVPDYFIRKQTLVNAERYITPEIKELEESILNADAKVTDLEFELFCKVRDAVGANYERIRKAAEIIAEVDVLCSLAAVAEANDYVMPSVDNSDRIEIKDGRHPVVESIDRSIMFIPNDAALDCGENQIAIITGPNMAGKSTYMRQIAVITLMAQMGSFVPASSASIGVVDRIFTRVGASDDLSSGDSTFMVEMKEVAYILDNATRKSLIILDEIGRGTSTYDGLSIAWAVVEHIADIKKCGAKTLFATHYHELTELEETIDNVKNYCIAVKKKGDDITFLRKIIRGGADESYGVEVAALAGVKKSVIRRAKEIAAELEQRDDKSVSPVKIKTGRRNAKKPPFADAQMDFFAETDNPVIKQLLEIDLNAVTPMEALTKLYDLQAKAKKL</sequence>
<dbReference type="InterPro" id="IPR007696">
    <property type="entry name" value="DNA_mismatch_repair_MutS_core"/>
</dbReference>
<dbReference type="GO" id="GO:0005829">
    <property type="term" value="C:cytosol"/>
    <property type="evidence" value="ECO:0007669"/>
    <property type="project" value="TreeGrafter"/>
</dbReference>
<evidence type="ECO:0000256" key="6">
    <source>
        <dbReference type="ARBA" id="ARBA00023125"/>
    </source>
</evidence>
<gene>
    <name evidence="9 12" type="primary">mutS</name>
    <name evidence="12" type="ORF">H9900_01750</name>
</gene>
<dbReference type="Gene3D" id="3.40.1170.10">
    <property type="entry name" value="DNA repair protein MutS, domain I"/>
    <property type="match status" value="1"/>
</dbReference>
<dbReference type="GO" id="GO:0003684">
    <property type="term" value="F:damaged DNA binding"/>
    <property type="evidence" value="ECO:0007669"/>
    <property type="project" value="UniProtKB-UniRule"/>
</dbReference>
<evidence type="ECO:0000256" key="1">
    <source>
        <dbReference type="ARBA" id="ARBA00006271"/>
    </source>
</evidence>
<dbReference type="GO" id="GO:0030983">
    <property type="term" value="F:mismatched DNA binding"/>
    <property type="evidence" value="ECO:0007669"/>
    <property type="project" value="InterPro"/>
</dbReference>
<comment type="similarity">
    <text evidence="1 9 10">Belongs to the DNA mismatch repair MutS family.</text>
</comment>
<dbReference type="FunFam" id="3.40.1170.10:FF:000001">
    <property type="entry name" value="DNA mismatch repair protein MutS"/>
    <property type="match status" value="1"/>
</dbReference>
<reference evidence="12" key="2">
    <citation type="submission" date="2021-04" db="EMBL/GenBank/DDBJ databases">
        <authorList>
            <person name="Gilroy R."/>
        </authorList>
    </citation>
    <scope>NUCLEOTIDE SEQUENCE</scope>
    <source>
        <strain evidence="12">5790</strain>
    </source>
</reference>
<keyword evidence="7 9" id="KW-0234">DNA repair</keyword>
<name>A0A9D1PRG7_9FIRM</name>
<dbReference type="FunFam" id="3.40.50.300:FF:000870">
    <property type="entry name" value="MutS protein homolog 4"/>
    <property type="match status" value="1"/>
</dbReference>
<evidence type="ECO:0000313" key="13">
    <source>
        <dbReference type="Proteomes" id="UP000824162"/>
    </source>
</evidence>
<dbReference type="SUPFAM" id="SSF48334">
    <property type="entry name" value="DNA repair protein MutS, domain III"/>
    <property type="match status" value="1"/>
</dbReference>
<evidence type="ECO:0000256" key="2">
    <source>
        <dbReference type="ARBA" id="ARBA00021982"/>
    </source>
</evidence>
<dbReference type="SMART" id="SM00533">
    <property type="entry name" value="MUTSd"/>
    <property type="match status" value="1"/>
</dbReference>
<dbReference type="SUPFAM" id="SSF55271">
    <property type="entry name" value="DNA repair protein MutS, domain I"/>
    <property type="match status" value="1"/>
</dbReference>
<evidence type="ECO:0000256" key="4">
    <source>
        <dbReference type="ARBA" id="ARBA00022763"/>
    </source>
</evidence>
<feature type="binding site" evidence="9">
    <location>
        <begin position="626"/>
        <end position="633"/>
    </location>
    <ligand>
        <name>ATP</name>
        <dbReference type="ChEBI" id="CHEBI:30616"/>
    </ligand>
</feature>
<dbReference type="InterPro" id="IPR036678">
    <property type="entry name" value="MutS_con_dom_sf"/>
</dbReference>
<dbReference type="SUPFAM" id="SSF53150">
    <property type="entry name" value="DNA repair protein MutS, domain II"/>
    <property type="match status" value="1"/>
</dbReference>
<keyword evidence="4 9" id="KW-0227">DNA damage</keyword>